<feature type="compositionally biased region" description="Polar residues" evidence="2">
    <location>
        <begin position="15"/>
        <end position="31"/>
    </location>
</feature>
<comment type="caution">
    <text evidence="3">The sequence shown here is derived from an EMBL/GenBank/DDBJ whole genome shotgun (WGS) entry which is preliminary data.</text>
</comment>
<dbReference type="Proteomes" id="UP000794436">
    <property type="component" value="Unassembled WGS sequence"/>
</dbReference>
<organism evidence="3 4">
    <name type="scientific">Pythium oligandrum</name>
    <name type="common">Mycoparasitic fungus</name>
    <dbReference type="NCBI Taxonomy" id="41045"/>
    <lineage>
        <taxon>Eukaryota</taxon>
        <taxon>Sar</taxon>
        <taxon>Stramenopiles</taxon>
        <taxon>Oomycota</taxon>
        <taxon>Peronosporomycetes</taxon>
        <taxon>Pythiales</taxon>
        <taxon>Pythiaceae</taxon>
        <taxon>Pythium</taxon>
    </lineage>
</organism>
<feature type="compositionally biased region" description="Low complexity" evidence="2">
    <location>
        <begin position="41"/>
        <end position="57"/>
    </location>
</feature>
<feature type="region of interest" description="Disordered" evidence="2">
    <location>
        <begin position="470"/>
        <end position="490"/>
    </location>
</feature>
<reference evidence="3" key="1">
    <citation type="submission" date="2019-03" db="EMBL/GenBank/DDBJ databases">
        <title>Long read genome sequence of the mycoparasitic Pythium oligandrum ATCC 38472 isolated from sugarbeet rhizosphere.</title>
        <authorList>
            <person name="Gaulin E."/>
        </authorList>
    </citation>
    <scope>NUCLEOTIDE SEQUENCE</scope>
    <source>
        <strain evidence="3">ATCC 38472_TT</strain>
    </source>
</reference>
<dbReference type="OrthoDB" id="125347at2759"/>
<gene>
    <name evidence="3" type="ORF">Poli38472_000967</name>
</gene>
<dbReference type="EMBL" id="SPLM01000108">
    <property type="protein sequence ID" value="TMW60925.1"/>
    <property type="molecule type" value="Genomic_DNA"/>
</dbReference>
<feature type="region of interest" description="Disordered" evidence="2">
    <location>
        <begin position="903"/>
        <end position="963"/>
    </location>
</feature>
<feature type="region of interest" description="Disordered" evidence="2">
    <location>
        <begin position="1"/>
        <end position="72"/>
    </location>
</feature>
<keyword evidence="1" id="KW-0175">Coiled coil</keyword>
<keyword evidence="4" id="KW-1185">Reference proteome</keyword>
<name>A0A8K1CD40_PYTOL</name>
<sequence>MRRREQLQGPRSPLQRATSITPTLPSFNFIEQKQPPRRRLFSSSPSTPTAPSLPRLTQAKPPPSSRDLPPSNHHAFIDHDAVVFQTLQQYATVLPDPTLSDESKAGRLWHGMQRQSEAGRFRGDAASNYVPNRVCTALALQLVGELLRLSGASLMLSNLLTGVLGNAIYLDYDPDKPARELVQYAEHARDMKTQLNSTQAILSAQSETLASVQTVLGSVKLDAEVGQDPVRLVTAIYGSLDPAVRSTTLIKTLQPYLDGETMVLLWNATAETIASKATPAPRQSDGIQQDAEQVMELERSRAANQASRMLQERVHLVLQLWEALSTDEQRIVYGEMDPAQHEASDGQKPLQGVLQTLQEMYLSEQRLLSTRRPTMLSNLGSFYGSSNGRSGKNTFSPRARSRTRLSMALIRPRASKQSVPDASMGALEEKPDEAAEEAQFLIEQLTNEQNELLKACEEVFEALCRDPLLVASDEPEQPQTERKADEDDDSAAYESVVNLAKHKLCDMLCLYGDSPAFIMEKFETSESRRAQRVAARKEAMEDEEDNDNDDSIQQQHFVQTLIQRQKQQPTLLVHAFNQSPEILISAIAQNNGILRFAITKFTPLVKRFLRLDLKACEYLDSLAMQFKGVQLLWGTPTTSASRSSSSESTSVQSSSAEAHLADWFAVHTTELSDILLKRPELFKQLFLVLYAQNDVSAFYRMMVQIGTTKGVQDYLRRSSVAALERLAQEDPTEIAQVLRDLFREGGNRDLLHQLQMSPYLATCLSELHPTAIHDVLSSDLETWKHYVMELVVGNDGILREVLLARTEQLEGSELLLHLFNAVVNGTVSALNLSEADLSGMTTPSDVARAKERDLSMRRKMLQCIFLRGGSTIFRTFLCPLIANVGFHPHTTCSPFQRIPALLPPPTPLGTGSSRLPTPPVPPSSPATGASSRSRAKKPTLKRRPLTRKKSEAAINDESENADAASMRTGLANGAAIPTMWQSFLQAFHRQRVGKPNPPTRGQLKTMILDIWIEFLKVDLLRQENSCLWTLAPFVCDYLITRYEAPAVVGEWLHSLLDGFDAFQSDPRVSFFAAVCGCGAFASEVSDMVGYDTFLYYAHALEHLLLGQMKIFKPANRLEQTLDGSCAIARQHVTTTAALLMDHRILPGADIDVFMHRLEELTAVPSRKKDENDYVELDDVMNILLDIWRLIQNNIDERYTQAFEFYAAGSHRIGREQFIKVVTSVTYHRISAREVLMVYCDVGEEFLDLSMLLRVSRAYQLRLFNAFLPEVVLPEDDMQELRHSLGRSNIFSIASEVEDLLRYWRGVRTEVLQQVEASHQTKKTKMHLKKQSTLIEKLLSEIQTTAGQDMATPVSDKPETLEKAWREIRICAKLLHTAKLTQQYLSQIYIQYSLVRWIRQARKRAARGSILKQRRSVRGEEEEPLVRI</sequence>
<evidence type="ECO:0000256" key="2">
    <source>
        <dbReference type="SAM" id="MobiDB-lite"/>
    </source>
</evidence>
<protein>
    <submittedName>
        <fullName evidence="3">Uncharacterized protein</fullName>
    </submittedName>
</protein>
<feature type="compositionally biased region" description="Basic residues" evidence="2">
    <location>
        <begin position="933"/>
        <end position="947"/>
    </location>
</feature>
<proteinExistence type="predicted"/>
<accession>A0A8K1CD40</accession>
<feature type="coiled-coil region" evidence="1">
    <location>
        <begin position="435"/>
        <end position="462"/>
    </location>
</feature>
<evidence type="ECO:0000256" key="1">
    <source>
        <dbReference type="SAM" id="Coils"/>
    </source>
</evidence>
<evidence type="ECO:0000313" key="4">
    <source>
        <dbReference type="Proteomes" id="UP000794436"/>
    </source>
</evidence>
<evidence type="ECO:0000313" key="3">
    <source>
        <dbReference type="EMBL" id="TMW60925.1"/>
    </source>
</evidence>